<keyword evidence="3" id="KW-1185">Reference proteome</keyword>
<dbReference type="InterPro" id="IPR053151">
    <property type="entry name" value="RNase_H-like"/>
</dbReference>
<dbReference type="InterPro" id="IPR002156">
    <property type="entry name" value="RNaseH_domain"/>
</dbReference>
<evidence type="ECO:0000313" key="2">
    <source>
        <dbReference type="EMBL" id="CAL1408886.1"/>
    </source>
</evidence>
<dbReference type="Pfam" id="PF13456">
    <property type="entry name" value="RVT_3"/>
    <property type="match status" value="1"/>
</dbReference>
<dbReference type="InterPro" id="IPR036397">
    <property type="entry name" value="RNaseH_sf"/>
</dbReference>
<dbReference type="CDD" id="cd06222">
    <property type="entry name" value="RNase_H_like"/>
    <property type="match status" value="1"/>
</dbReference>
<feature type="domain" description="RNase H type-1" evidence="1">
    <location>
        <begin position="52"/>
        <end position="182"/>
    </location>
</feature>
<dbReference type="AlphaFoldDB" id="A0AAV2GEM7"/>
<dbReference type="GO" id="GO:0003676">
    <property type="term" value="F:nucleic acid binding"/>
    <property type="evidence" value="ECO:0007669"/>
    <property type="project" value="InterPro"/>
</dbReference>
<dbReference type="PANTHER" id="PTHR47723">
    <property type="entry name" value="OS05G0353850 PROTEIN"/>
    <property type="match status" value="1"/>
</dbReference>
<dbReference type="SUPFAM" id="SSF53098">
    <property type="entry name" value="Ribonuclease H-like"/>
    <property type="match status" value="1"/>
</dbReference>
<gene>
    <name evidence="2" type="ORF">LTRI10_LOCUS48443</name>
</gene>
<organism evidence="2 3">
    <name type="scientific">Linum trigynum</name>
    <dbReference type="NCBI Taxonomy" id="586398"/>
    <lineage>
        <taxon>Eukaryota</taxon>
        <taxon>Viridiplantae</taxon>
        <taxon>Streptophyta</taxon>
        <taxon>Embryophyta</taxon>
        <taxon>Tracheophyta</taxon>
        <taxon>Spermatophyta</taxon>
        <taxon>Magnoliopsida</taxon>
        <taxon>eudicotyledons</taxon>
        <taxon>Gunneridae</taxon>
        <taxon>Pentapetalae</taxon>
        <taxon>rosids</taxon>
        <taxon>fabids</taxon>
        <taxon>Malpighiales</taxon>
        <taxon>Linaceae</taxon>
        <taxon>Linum</taxon>
    </lineage>
</organism>
<sequence length="222" mass="24646">MSSKGLWCGSFFTFAFPLHHCENQVVARGLGGSLPSTRWKERAHHLGWRPPQAGWRTLNIDGASNGNPTPAGAGGVIRDSSRQWVSGFVANIGTTSAAQAELWAFSYGLDLAWNTGCMHLNVESDSCLAIQLISSRHDPVHPYATLLSAIRRKVSHDWLVRITHTYREGNRVADWFSKHSLVYPYGTHELANPPSGLIHILCEDTIDTIFERRVVTHSDPFS</sequence>
<reference evidence="2 3" key="1">
    <citation type="submission" date="2024-04" db="EMBL/GenBank/DDBJ databases">
        <authorList>
            <person name="Fracassetti M."/>
        </authorList>
    </citation>
    <scope>NUCLEOTIDE SEQUENCE [LARGE SCALE GENOMIC DNA]</scope>
</reference>
<dbReference type="EMBL" id="OZ034821">
    <property type="protein sequence ID" value="CAL1408886.1"/>
    <property type="molecule type" value="Genomic_DNA"/>
</dbReference>
<dbReference type="GO" id="GO:0004523">
    <property type="term" value="F:RNA-DNA hybrid ribonuclease activity"/>
    <property type="evidence" value="ECO:0007669"/>
    <property type="project" value="InterPro"/>
</dbReference>
<dbReference type="PANTHER" id="PTHR47723:SF19">
    <property type="entry name" value="POLYNUCLEOTIDYL TRANSFERASE, RIBONUCLEASE H-LIKE SUPERFAMILY PROTEIN"/>
    <property type="match status" value="1"/>
</dbReference>
<dbReference type="PROSITE" id="PS50879">
    <property type="entry name" value="RNASE_H_1"/>
    <property type="match status" value="1"/>
</dbReference>
<dbReference type="InterPro" id="IPR012337">
    <property type="entry name" value="RNaseH-like_sf"/>
</dbReference>
<evidence type="ECO:0000313" key="3">
    <source>
        <dbReference type="Proteomes" id="UP001497516"/>
    </source>
</evidence>
<dbReference type="Gene3D" id="3.30.420.10">
    <property type="entry name" value="Ribonuclease H-like superfamily/Ribonuclease H"/>
    <property type="match status" value="1"/>
</dbReference>
<dbReference type="InterPro" id="IPR044730">
    <property type="entry name" value="RNase_H-like_dom_plant"/>
</dbReference>
<protein>
    <recommendedName>
        <fullName evidence="1">RNase H type-1 domain-containing protein</fullName>
    </recommendedName>
</protein>
<evidence type="ECO:0000259" key="1">
    <source>
        <dbReference type="PROSITE" id="PS50879"/>
    </source>
</evidence>
<accession>A0AAV2GEM7</accession>
<proteinExistence type="predicted"/>
<dbReference type="Proteomes" id="UP001497516">
    <property type="component" value="Chromosome 8"/>
</dbReference>
<name>A0AAV2GEM7_9ROSI</name>